<dbReference type="Proteomes" id="UP001250538">
    <property type="component" value="Unassembled WGS sequence"/>
</dbReference>
<proteinExistence type="predicted"/>
<gene>
    <name evidence="1" type="ORF">RQP50_18820</name>
</gene>
<evidence type="ECO:0000313" key="2">
    <source>
        <dbReference type="Proteomes" id="UP001250538"/>
    </source>
</evidence>
<reference evidence="2" key="1">
    <citation type="submission" date="2023-09" db="EMBL/GenBank/DDBJ databases">
        <title>Paenibacillus sp. chi10 Genome sequencing and assembly.</title>
        <authorList>
            <person name="Kim I."/>
        </authorList>
    </citation>
    <scope>NUCLEOTIDE SEQUENCE [LARGE SCALE GENOMIC DNA]</scope>
    <source>
        <strain evidence="2">chi10</strain>
    </source>
</reference>
<dbReference type="RefSeq" id="WP_174807698.1">
    <property type="nucleotide sequence ID" value="NZ_JAVYAA010000004.1"/>
</dbReference>
<accession>A0AAJ2NA57</accession>
<comment type="caution">
    <text evidence="1">The sequence shown here is derived from an EMBL/GenBank/DDBJ whole genome shotgun (WGS) entry which is preliminary data.</text>
</comment>
<sequence length="47" mass="5516">MGVWMEMTILILLACNLLLLLHINSKLPRRDRAQEAYDRAKKKYGID</sequence>
<keyword evidence="2" id="KW-1185">Reference proteome</keyword>
<name>A0AAJ2NA57_9BACL</name>
<dbReference type="EMBL" id="JAVYAA010000004">
    <property type="protein sequence ID" value="MDT8978284.1"/>
    <property type="molecule type" value="Genomic_DNA"/>
</dbReference>
<organism evidence="1 2">
    <name type="scientific">Paenibacillus suaedae</name>
    <dbReference type="NCBI Taxonomy" id="3077233"/>
    <lineage>
        <taxon>Bacteria</taxon>
        <taxon>Bacillati</taxon>
        <taxon>Bacillota</taxon>
        <taxon>Bacilli</taxon>
        <taxon>Bacillales</taxon>
        <taxon>Paenibacillaceae</taxon>
        <taxon>Paenibacillus</taxon>
    </lineage>
</organism>
<protein>
    <submittedName>
        <fullName evidence="1">Uncharacterized protein</fullName>
    </submittedName>
</protein>
<dbReference type="AlphaFoldDB" id="A0AAJ2NA57"/>
<evidence type="ECO:0000313" key="1">
    <source>
        <dbReference type="EMBL" id="MDT8978284.1"/>
    </source>
</evidence>